<evidence type="ECO:0000313" key="4">
    <source>
        <dbReference type="Proteomes" id="UP000789595"/>
    </source>
</evidence>
<reference evidence="3" key="1">
    <citation type="submission" date="2021-11" db="EMBL/GenBank/DDBJ databases">
        <authorList>
            <consortium name="Genoscope - CEA"/>
            <person name="William W."/>
        </authorList>
    </citation>
    <scope>NUCLEOTIDE SEQUENCE</scope>
</reference>
<protein>
    <submittedName>
        <fullName evidence="3">Uncharacterized protein</fullName>
    </submittedName>
</protein>
<evidence type="ECO:0000256" key="2">
    <source>
        <dbReference type="SAM" id="SignalP"/>
    </source>
</evidence>
<keyword evidence="1" id="KW-0472">Membrane</keyword>
<dbReference type="OrthoDB" id="430915at2759"/>
<name>A0A8J2WUV2_9STRA</name>
<proteinExistence type="predicted"/>
<dbReference type="EMBL" id="CAKKNE010000002">
    <property type="protein sequence ID" value="CAH0369232.1"/>
    <property type="molecule type" value="Genomic_DNA"/>
</dbReference>
<keyword evidence="4" id="KW-1185">Reference proteome</keyword>
<gene>
    <name evidence="3" type="ORF">PECAL_2P23470</name>
</gene>
<organism evidence="3 4">
    <name type="scientific">Pelagomonas calceolata</name>
    <dbReference type="NCBI Taxonomy" id="35677"/>
    <lineage>
        <taxon>Eukaryota</taxon>
        <taxon>Sar</taxon>
        <taxon>Stramenopiles</taxon>
        <taxon>Ochrophyta</taxon>
        <taxon>Pelagophyceae</taxon>
        <taxon>Pelagomonadales</taxon>
        <taxon>Pelagomonadaceae</taxon>
        <taxon>Pelagomonas</taxon>
    </lineage>
</organism>
<keyword evidence="1" id="KW-1133">Transmembrane helix</keyword>
<evidence type="ECO:0000313" key="3">
    <source>
        <dbReference type="EMBL" id="CAH0369232.1"/>
    </source>
</evidence>
<evidence type="ECO:0000256" key="1">
    <source>
        <dbReference type="SAM" id="Phobius"/>
    </source>
</evidence>
<keyword evidence="1" id="KW-0812">Transmembrane</keyword>
<keyword evidence="2" id="KW-0732">Signal</keyword>
<dbReference type="Proteomes" id="UP000789595">
    <property type="component" value="Unassembled WGS sequence"/>
</dbReference>
<accession>A0A8J2WUV2</accession>
<feature type="chain" id="PRO_5035250621" evidence="2">
    <location>
        <begin position="23"/>
        <end position="295"/>
    </location>
</feature>
<comment type="caution">
    <text evidence="3">The sequence shown here is derived from an EMBL/GenBank/DDBJ whole genome shotgun (WGS) entry which is preliminary data.</text>
</comment>
<feature type="transmembrane region" description="Helical" evidence="1">
    <location>
        <begin position="266"/>
        <end position="294"/>
    </location>
</feature>
<sequence>MAPARTAQPALTAALLLAAVRGFTTFRPLRQHSIVQRLRQRPSIGVKTARPRTVVASGAIDLAANATKGLVEGVVRTVTDNDEYQFGDLTKGVVRDLTGKDASEYKFGDITKKAVTNFTGKEDYEFGDISRKVLADAESSLEALRDEYFRDLPNELQRLILGGLPKEQREALISAITSYGSMAVLVWSLVSTTCTAGLVFTAWTRACLRAAPDRWASAIATIPTLRLLEPALLPVKALLFVLSINRYQRTALSVQRRLPQRWYPQFVSVIAVFLAGTASVALATGACMLGVGAVL</sequence>
<feature type="signal peptide" evidence="2">
    <location>
        <begin position="1"/>
        <end position="22"/>
    </location>
</feature>
<dbReference type="AlphaFoldDB" id="A0A8J2WUV2"/>